<keyword evidence="2" id="KW-0547">Nucleotide-binding</keyword>
<feature type="compositionally biased region" description="Polar residues" evidence="5">
    <location>
        <begin position="348"/>
        <end position="361"/>
    </location>
</feature>
<keyword evidence="3" id="KW-0418">Kinase</keyword>
<evidence type="ECO:0000313" key="7">
    <source>
        <dbReference type="EMBL" id="KOS40288.1"/>
    </source>
</evidence>
<sequence length="685" mass="75292">MLDLQTLSAGHTSMSHHEHTSLWWPEERIKSTLNAKYIVSRLRPENIPRLFELPDWGEGLTSETYMEWILTKAGRVFMILDAIGIPDRIFALVDGSCDDDDLPVAEHSVDLLHLSPDGEDLTLEDSFFHAQWHFLVRGIDEGDHVVYTENEGVPVEAVRTNTGSGIHGRDDTVDRVVLAGSVCRVYMRTQVQVGGAPHFFSADEVLAEIRNLKKLSHEHIVSVFASYLKDDNVSVLFTGATADRNLHSFLTYEPMSFKRLEKERRRQILITWPHCLASAVSWLHARGHSHGNIRPSNIFINANFDICLGQFQALDSLLTPPQVNDLEAYNYSAPERWTRPAAPVIPQKSAQPSQTLLQSGGRTKRRQRPTRVALAPLNESPPASPDGTRPNSAASNGTVIRIGLPGSPTRFSFAFSSSSSSSEASSAASSTHTDATATSPQPIKHRISSFWSRRNKNPPSAPSITSTSTSSSSNTSTITSPNPQPSPSSALFPIPPSSLHHSKSTQSLTPSFTKPLTSFEPQPNPHAPADIFSLAAITLDILTTLHKRTLASFSTHRSARNRSAGRGGGIADASFHLARNAVQVQSWIALLEGDALKRCRRDRLSDRAFWAVSKMLIVVRSMLDFESGKRPLANRVRRGFADAITRGRSGGDKDGMSGLHCVKEKRGKEGTFKGSKEKEKEGGQK</sequence>
<feature type="compositionally biased region" description="Low complexity" evidence="5">
    <location>
        <begin position="462"/>
        <end position="481"/>
    </location>
</feature>
<dbReference type="SUPFAM" id="SSF56112">
    <property type="entry name" value="Protein kinase-like (PK-like)"/>
    <property type="match status" value="1"/>
</dbReference>
<keyword evidence="1" id="KW-0808">Transferase</keyword>
<dbReference type="Proteomes" id="UP000037696">
    <property type="component" value="Unassembled WGS sequence"/>
</dbReference>
<organism evidence="7 8">
    <name type="scientific">Penicillium nordicum</name>
    <dbReference type="NCBI Taxonomy" id="229535"/>
    <lineage>
        <taxon>Eukaryota</taxon>
        <taxon>Fungi</taxon>
        <taxon>Dikarya</taxon>
        <taxon>Ascomycota</taxon>
        <taxon>Pezizomycotina</taxon>
        <taxon>Eurotiomycetes</taxon>
        <taxon>Eurotiomycetidae</taxon>
        <taxon>Eurotiales</taxon>
        <taxon>Aspergillaceae</taxon>
        <taxon>Penicillium</taxon>
    </lineage>
</organism>
<evidence type="ECO:0000256" key="1">
    <source>
        <dbReference type="ARBA" id="ARBA00022679"/>
    </source>
</evidence>
<proteinExistence type="predicted"/>
<evidence type="ECO:0000256" key="5">
    <source>
        <dbReference type="SAM" id="MobiDB-lite"/>
    </source>
</evidence>
<evidence type="ECO:0000256" key="4">
    <source>
        <dbReference type="ARBA" id="ARBA00022840"/>
    </source>
</evidence>
<feature type="region of interest" description="Disordered" evidence="5">
    <location>
        <begin position="645"/>
        <end position="685"/>
    </location>
</feature>
<reference evidence="7 8" key="1">
    <citation type="submission" date="2015-08" db="EMBL/GenBank/DDBJ databases">
        <title>Genome sequencing of Penicillium nordicum.</title>
        <authorList>
            <person name="Nguyen H.D."/>
            <person name="Seifert K.A."/>
        </authorList>
    </citation>
    <scope>NUCLEOTIDE SEQUENCE [LARGE SCALE GENOMIC DNA]</scope>
    <source>
        <strain evidence="7 8">DAOMC 185683</strain>
    </source>
</reference>
<dbReference type="PROSITE" id="PS50011">
    <property type="entry name" value="PROTEIN_KINASE_DOM"/>
    <property type="match status" value="1"/>
</dbReference>
<name>A0A0M8NWK0_9EURO</name>
<dbReference type="SMART" id="SM00220">
    <property type="entry name" value="S_TKc"/>
    <property type="match status" value="1"/>
</dbReference>
<dbReference type="OrthoDB" id="4062651at2759"/>
<feature type="compositionally biased region" description="Polar residues" evidence="5">
    <location>
        <begin position="504"/>
        <end position="521"/>
    </location>
</feature>
<evidence type="ECO:0000256" key="3">
    <source>
        <dbReference type="ARBA" id="ARBA00022777"/>
    </source>
</evidence>
<protein>
    <recommendedName>
        <fullName evidence="6">Protein kinase domain-containing protein</fullName>
    </recommendedName>
</protein>
<dbReference type="PANTHER" id="PTHR43289">
    <property type="entry name" value="MITOGEN-ACTIVATED PROTEIN KINASE KINASE KINASE 20-RELATED"/>
    <property type="match status" value="1"/>
</dbReference>
<dbReference type="InterPro" id="IPR000719">
    <property type="entry name" value="Prot_kinase_dom"/>
</dbReference>
<feature type="compositionally biased region" description="Low complexity" evidence="5">
    <location>
        <begin position="414"/>
        <end position="439"/>
    </location>
</feature>
<evidence type="ECO:0000259" key="6">
    <source>
        <dbReference type="PROSITE" id="PS50011"/>
    </source>
</evidence>
<evidence type="ECO:0000256" key="2">
    <source>
        <dbReference type="ARBA" id="ARBA00022741"/>
    </source>
</evidence>
<dbReference type="EMBL" id="LHQQ01000169">
    <property type="protein sequence ID" value="KOS40288.1"/>
    <property type="molecule type" value="Genomic_DNA"/>
</dbReference>
<feature type="region of interest" description="Disordered" evidence="5">
    <location>
        <begin position="343"/>
        <end position="402"/>
    </location>
</feature>
<dbReference type="STRING" id="229535.A0A0M8NWK0"/>
<evidence type="ECO:0000313" key="8">
    <source>
        <dbReference type="Proteomes" id="UP000037696"/>
    </source>
</evidence>
<dbReference type="Pfam" id="PF00069">
    <property type="entry name" value="Pkinase"/>
    <property type="match status" value="1"/>
</dbReference>
<feature type="region of interest" description="Disordered" evidence="5">
    <location>
        <begin position="414"/>
        <end position="524"/>
    </location>
</feature>
<feature type="compositionally biased region" description="Basic and acidic residues" evidence="5">
    <location>
        <begin position="649"/>
        <end position="685"/>
    </location>
</feature>
<keyword evidence="8" id="KW-1185">Reference proteome</keyword>
<dbReference type="PANTHER" id="PTHR43289:SF6">
    <property type="entry name" value="SERINE_THREONINE-PROTEIN KINASE NEKL-3"/>
    <property type="match status" value="1"/>
</dbReference>
<accession>A0A0M8NWK0</accession>
<dbReference type="GO" id="GO:0005524">
    <property type="term" value="F:ATP binding"/>
    <property type="evidence" value="ECO:0007669"/>
    <property type="project" value="UniProtKB-KW"/>
</dbReference>
<gene>
    <name evidence="7" type="ORF">ACN38_g8853</name>
</gene>
<feature type="compositionally biased region" description="Polar residues" evidence="5">
    <location>
        <begin position="389"/>
        <end position="398"/>
    </location>
</feature>
<dbReference type="InterPro" id="IPR011009">
    <property type="entry name" value="Kinase-like_dom_sf"/>
</dbReference>
<comment type="caution">
    <text evidence="7">The sequence shown here is derived from an EMBL/GenBank/DDBJ whole genome shotgun (WGS) entry which is preliminary data.</text>
</comment>
<keyword evidence="4" id="KW-0067">ATP-binding</keyword>
<dbReference type="AlphaFoldDB" id="A0A0M8NWK0"/>
<dbReference type="GO" id="GO:0004674">
    <property type="term" value="F:protein serine/threonine kinase activity"/>
    <property type="evidence" value="ECO:0007669"/>
    <property type="project" value="TreeGrafter"/>
</dbReference>
<dbReference type="Gene3D" id="1.10.510.10">
    <property type="entry name" value="Transferase(Phosphotransferase) domain 1"/>
    <property type="match status" value="1"/>
</dbReference>
<feature type="domain" description="Protein kinase" evidence="6">
    <location>
        <begin position="156"/>
        <end position="644"/>
    </location>
</feature>